<evidence type="ECO:0000313" key="2">
    <source>
        <dbReference type="EMBL" id="JAW06961.1"/>
    </source>
</evidence>
<organism evidence="2">
    <name type="scientific">Ornithodoros moubata</name>
    <name type="common">Soft tick</name>
    <name type="synonym">Argasid tick</name>
    <dbReference type="NCBI Taxonomy" id="6938"/>
    <lineage>
        <taxon>Eukaryota</taxon>
        <taxon>Metazoa</taxon>
        <taxon>Ecdysozoa</taxon>
        <taxon>Arthropoda</taxon>
        <taxon>Chelicerata</taxon>
        <taxon>Arachnida</taxon>
        <taxon>Acari</taxon>
        <taxon>Parasitiformes</taxon>
        <taxon>Ixodida</taxon>
        <taxon>Ixodoidea</taxon>
        <taxon>Argasidae</taxon>
        <taxon>Ornithodorinae</taxon>
        <taxon>Ornithodoros</taxon>
    </lineage>
</organism>
<sequence>MGRRRHGGRAIGPRLSRVTKAAGAHPPGRGRGEADRVGFDLINARIPPAKGVSARRHVLALELPQLSK</sequence>
<dbReference type="EMBL" id="GFJQ02000009">
    <property type="protein sequence ID" value="JAW06961.1"/>
    <property type="molecule type" value="Transcribed_RNA"/>
</dbReference>
<dbReference type="AlphaFoldDB" id="A0A1Z5LJ41"/>
<feature type="region of interest" description="Disordered" evidence="1">
    <location>
        <begin position="1"/>
        <end position="35"/>
    </location>
</feature>
<evidence type="ECO:0000256" key="1">
    <source>
        <dbReference type="SAM" id="MobiDB-lite"/>
    </source>
</evidence>
<reference evidence="2" key="1">
    <citation type="journal article" date="2017" name="Ticks Tick Borne Dis.">
        <title>Functional annotation and analysis of the Ornithodoros moubata midgut genes differentially expressed after blood feeding.</title>
        <authorList>
            <person name="Oleaga A."/>
            <person name="Obolo-Mvoulouga P."/>
            <person name="Manzano-Roman R."/>
            <person name="Perez-Sanchez R."/>
        </authorList>
    </citation>
    <scope>NUCLEOTIDE SEQUENCE</scope>
    <source>
        <strain evidence="2">Female</strain>
        <tissue evidence="2">Gut</tissue>
    </source>
</reference>
<feature type="non-terminal residue" evidence="2">
    <location>
        <position position="68"/>
    </location>
</feature>
<accession>A0A1Z5LJ41</accession>
<protein>
    <submittedName>
        <fullName evidence="2">Uncharacterized protein</fullName>
    </submittedName>
</protein>
<proteinExistence type="predicted"/>
<name>A0A1Z5LJ41_ORNMO</name>